<name>A0A158QDE9_HYMDI</name>
<feature type="coiled-coil region" evidence="2">
    <location>
        <begin position="37"/>
        <end position="182"/>
    </location>
</feature>
<reference evidence="4 5" key="2">
    <citation type="submission" date="2018-11" db="EMBL/GenBank/DDBJ databases">
        <authorList>
            <consortium name="Pathogen Informatics"/>
        </authorList>
    </citation>
    <scope>NUCLEOTIDE SEQUENCE [LARGE SCALE GENOMIC DNA]</scope>
</reference>
<dbReference type="Proteomes" id="UP000274504">
    <property type="component" value="Unassembled WGS sequence"/>
</dbReference>
<dbReference type="EMBL" id="UYSG01000783">
    <property type="protein sequence ID" value="VDL23645.1"/>
    <property type="molecule type" value="Genomic_DNA"/>
</dbReference>
<dbReference type="WBParaSite" id="HDID_0000290301-mRNA-1">
    <property type="protein sequence ID" value="HDID_0000290301-mRNA-1"/>
    <property type="gene ID" value="HDID_0000290301"/>
</dbReference>
<evidence type="ECO:0000256" key="2">
    <source>
        <dbReference type="SAM" id="Coils"/>
    </source>
</evidence>
<evidence type="ECO:0000313" key="6">
    <source>
        <dbReference type="WBParaSite" id="HDID_0000290301-mRNA-1"/>
    </source>
</evidence>
<dbReference type="PANTHER" id="PTHR32083:SF48">
    <property type="entry name" value="TRANS-GOLGI NETWORK-LOCALIZED SYP41-INTERACTING PROTEIN 1"/>
    <property type="match status" value="1"/>
</dbReference>
<feature type="coiled-coil region" evidence="2">
    <location>
        <begin position="471"/>
        <end position="582"/>
    </location>
</feature>
<accession>A0A158QDE9</accession>
<dbReference type="STRING" id="6216.A0A158QDE9"/>
<evidence type="ECO:0000313" key="4">
    <source>
        <dbReference type="EMBL" id="VDL23645.1"/>
    </source>
</evidence>
<evidence type="ECO:0000313" key="5">
    <source>
        <dbReference type="Proteomes" id="UP000274504"/>
    </source>
</evidence>
<evidence type="ECO:0000256" key="3">
    <source>
        <dbReference type="SAM" id="MobiDB-lite"/>
    </source>
</evidence>
<reference evidence="6" key="1">
    <citation type="submission" date="2016-04" db="UniProtKB">
        <authorList>
            <consortium name="WormBaseParasite"/>
        </authorList>
    </citation>
    <scope>IDENTIFICATION</scope>
</reference>
<dbReference type="AlphaFoldDB" id="A0A158QDE9"/>
<protein>
    <submittedName>
        <fullName evidence="6">Coiled-coil domain-containing protein 146</fullName>
    </submittedName>
</protein>
<keyword evidence="1 2" id="KW-0175">Coiled coil</keyword>
<gene>
    <name evidence="4" type="ORF">HDID_LOCUS2901</name>
</gene>
<dbReference type="SUPFAM" id="SSF161270">
    <property type="entry name" value="PspA lactotransferrin-binding region"/>
    <property type="match status" value="1"/>
</dbReference>
<proteinExistence type="predicted"/>
<feature type="region of interest" description="Disordered" evidence="3">
    <location>
        <begin position="772"/>
        <end position="792"/>
    </location>
</feature>
<evidence type="ECO:0000256" key="1">
    <source>
        <dbReference type="ARBA" id="ARBA00023054"/>
    </source>
</evidence>
<dbReference type="OrthoDB" id="10262929at2759"/>
<organism evidence="6">
    <name type="scientific">Hymenolepis diminuta</name>
    <name type="common">Rat tapeworm</name>
    <dbReference type="NCBI Taxonomy" id="6216"/>
    <lineage>
        <taxon>Eukaryota</taxon>
        <taxon>Metazoa</taxon>
        <taxon>Spiralia</taxon>
        <taxon>Lophotrochozoa</taxon>
        <taxon>Platyhelminthes</taxon>
        <taxon>Cestoda</taxon>
        <taxon>Eucestoda</taxon>
        <taxon>Cyclophyllidea</taxon>
        <taxon>Hymenolepididae</taxon>
        <taxon>Hymenolepis</taxon>
    </lineage>
</organism>
<sequence>MFVELTKSTKRISSATRKRAEFPDGFETEPDDIRKQILRAENEVKNIESSVDSFEYQIQSLQEEEKLLSKEAAKYPDEETKKARRKEIERKIDAEVIERQKLNLEARKLYRQLNSASENKEELTVELMEVQKTINFLTAKYDSIKSEPLKLDEENAKIEIELRHLRGQLVDTESQIKDLMDNQSKLEGSKNMIASESIILVKENAKLQDRTTRVIDKLDSTKQKIQELSEEEIRLRKSISEMETKTSDFAVERRRIIESSKQIVKCGAITRKLIRQELKKTRHLKETIKYLEENQKTQKEELELLKKSASKQDIKEREKLATQISKLTKEIMTRNEFTDHEMKQIQQLMIDETKLFNEIEDKKRDLSDLHRVFNMKSLEVSQKKRYLQKAQLHHTQVKRDLKLRRFYLNDHRKTLLSLQQQLSNLGKLYKAINVERNERLTLINLAQQRKLMVEEKNYFYENELSILQSGLANKLDQLDGVKLTMEEIRKESISIRDVLSKQVYLNRELKISIKWLQKSIDQLNNTMANEKFLIGQVQGKLKQANQTRDKCERRLKNLQIEIKQSQDAVRELEEKKKCSKDAFSTKSRELSLLLCDKRSEMRSVEVLKRRILDKKKIEEKLKKDRDQVGLESRKYGFHYNLKIAKTQNLLQNLEVIADIPSSRHSNYQLRFLDGSDPSKKELVKKEQLLLSSLSKRETELQANQSILNIVDNLVTEMENRKEESSEESLKLVKSINSAYRESYKKEIEMRAACAELRMNILYSEVLKNELKDTESSKKPQRRGKKDGLTPLQDKNGLKLYTSEIIPKLTLSNPEKFFTSYY</sequence>
<feature type="coiled-coil region" evidence="2">
    <location>
        <begin position="211"/>
        <end position="245"/>
    </location>
</feature>
<dbReference type="GO" id="GO:0005856">
    <property type="term" value="C:cytoskeleton"/>
    <property type="evidence" value="ECO:0007669"/>
    <property type="project" value="TreeGrafter"/>
</dbReference>
<dbReference type="PANTHER" id="PTHR32083">
    <property type="entry name" value="CILIA AND FLAGELLA-ASSOCIATED PROTEIN 58-RELATED"/>
    <property type="match status" value="1"/>
</dbReference>